<proteinExistence type="predicted"/>
<accession>A0A249KI85</accession>
<dbReference type="EMBL" id="CP016773">
    <property type="protein sequence ID" value="ASY16501.1"/>
    <property type="molecule type" value="Genomic_DNA"/>
</dbReference>
<keyword evidence="2" id="KW-1185">Reference proteome</keyword>
<dbReference type="Proteomes" id="UP000217215">
    <property type="component" value="Chromosome"/>
</dbReference>
<gene>
    <name evidence="1" type="ORF">A1sIA56_06405</name>
</gene>
<protein>
    <submittedName>
        <fullName evidence="1">Uncharacterized protein</fullName>
    </submittedName>
</protein>
<sequence>MDNPIHSKPAFIYLHFMTLTIPKPIRILPKVPGVAVIGLMVLQYVWMAASSDPNVHCELKVQNPHQSTHAAEYLGLDVVKLKITSECNRPQKYTEITATIYESNEGLPKKVAQFPNEIVVAAKPLDHAVEFERLTAPCVRGVKANYYGVAKGFAYLEGGQKFPVKGKSGKPFPVSCKIKAK</sequence>
<organism evidence="1 2">
    <name type="scientific">Candidatus Planktophila sulfonica</name>
    <dbReference type="NCBI Taxonomy" id="1884904"/>
    <lineage>
        <taxon>Bacteria</taxon>
        <taxon>Bacillati</taxon>
        <taxon>Actinomycetota</taxon>
        <taxon>Actinomycetes</taxon>
        <taxon>Candidatus Nanopelagicales</taxon>
        <taxon>Candidatus Nanopelagicaceae</taxon>
        <taxon>Candidatus Planktophila</taxon>
    </lineage>
</organism>
<dbReference type="AlphaFoldDB" id="A0A249KI85"/>
<reference evidence="1 2" key="1">
    <citation type="submission" date="2016-07" db="EMBL/GenBank/DDBJ databases">
        <title>High microdiversification within the ubiquitous acI lineage of Actinobacteria.</title>
        <authorList>
            <person name="Neuenschwander S.M."/>
            <person name="Salcher M."/>
            <person name="Ghai R."/>
            <person name="Pernthaler J."/>
        </authorList>
    </citation>
    <scope>NUCLEOTIDE SEQUENCE [LARGE SCALE GENOMIC DNA]</scope>
    <source>
        <strain evidence="1">MMS-IA-56</strain>
    </source>
</reference>
<evidence type="ECO:0000313" key="2">
    <source>
        <dbReference type="Proteomes" id="UP000217215"/>
    </source>
</evidence>
<evidence type="ECO:0000313" key="1">
    <source>
        <dbReference type="EMBL" id="ASY16501.1"/>
    </source>
</evidence>
<dbReference type="KEGG" id="psuf:A1sIA56_06405"/>
<name>A0A249KI85_9ACTN</name>